<feature type="chain" id="PRO_5046349071" evidence="5">
    <location>
        <begin position="22"/>
        <end position="203"/>
    </location>
</feature>
<name>A0ABT0PCS0_9GAMM</name>
<dbReference type="PRINTS" id="PR01021">
    <property type="entry name" value="OMPADOMAIN"/>
</dbReference>
<evidence type="ECO:0000256" key="4">
    <source>
        <dbReference type="PROSITE-ProRule" id="PRU00473"/>
    </source>
</evidence>
<keyword evidence="8" id="KW-1185">Reference proteome</keyword>
<keyword evidence="2 4" id="KW-0472">Membrane</keyword>
<evidence type="ECO:0000256" key="2">
    <source>
        <dbReference type="ARBA" id="ARBA00023136"/>
    </source>
</evidence>
<protein>
    <submittedName>
        <fullName evidence="7">OmpA family protein</fullName>
    </submittedName>
</protein>
<proteinExistence type="predicted"/>
<feature type="domain" description="OmpA-like" evidence="6">
    <location>
        <begin position="86"/>
        <end position="203"/>
    </location>
</feature>
<dbReference type="SUPFAM" id="SSF103088">
    <property type="entry name" value="OmpA-like"/>
    <property type="match status" value="1"/>
</dbReference>
<dbReference type="PROSITE" id="PS51123">
    <property type="entry name" value="OMPA_2"/>
    <property type="match status" value="1"/>
</dbReference>
<accession>A0ABT0PCS0</accession>
<gene>
    <name evidence="7" type="ORF">M3P05_04370</name>
</gene>
<dbReference type="InterPro" id="IPR006664">
    <property type="entry name" value="OMP_bac"/>
</dbReference>
<keyword evidence="5" id="KW-0732">Signal</keyword>
<comment type="subcellular location">
    <subcellularLocation>
        <location evidence="1">Cell outer membrane</location>
    </subcellularLocation>
</comment>
<reference evidence="7 8" key="1">
    <citation type="submission" date="2022-05" db="EMBL/GenBank/DDBJ databases">
        <authorList>
            <person name="Park J.-S."/>
        </authorList>
    </citation>
    <scope>NUCLEOTIDE SEQUENCE [LARGE SCALE GENOMIC DNA]</scope>
    <source>
        <strain evidence="7 8">2012CJ34-2</strain>
    </source>
</reference>
<dbReference type="InterPro" id="IPR050330">
    <property type="entry name" value="Bact_OuterMem_StrucFunc"/>
</dbReference>
<organism evidence="7 8">
    <name type="scientific">Parendozoicomonas callyspongiae</name>
    <dbReference type="NCBI Taxonomy" id="2942213"/>
    <lineage>
        <taxon>Bacteria</taxon>
        <taxon>Pseudomonadati</taxon>
        <taxon>Pseudomonadota</taxon>
        <taxon>Gammaproteobacteria</taxon>
        <taxon>Oceanospirillales</taxon>
        <taxon>Endozoicomonadaceae</taxon>
        <taxon>Parendozoicomonas</taxon>
    </lineage>
</organism>
<dbReference type="PANTHER" id="PTHR30329:SF21">
    <property type="entry name" value="LIPOPROTEIN YIAD-RELATED"/>
    <property type="match status" value="1"/>
</dbReference>
<keyword evidence="3" id="KW-0998">Cell outer membrane</keyword>
<feature type="signal peptide" evidence="5">
    <location>
        <begin position="1"/>
        <end position="21"/>
    </location>
</feature>
<evidence type="ECO:0000256" key="1">
    <source>
        <dbReference type="ARBA" id="ARBA00004442"/>
    </source>
</evidence>
<evidence type="ECO:0000313" key="8">
    <source>
        <dbReference type="Proteomes" id="UP001203338"/>
    </source>
</evidence>
<sequence>MKPASTSHRRLLLMISLALTAAGCRNENPSDVQPELPADQTIVSEGVLVEVSAPDDQAPLPPAADLIIPGADQAHQKEIEEIEKKNTVTLEEIEATLYFGFDQASLSSEEMYDLKALSVQLKKLPNVAILIEGHTDERGPAIYNKDLGMRRAKSVADYLEAQGIKKSQMKLRSYGSERPAVTGYNKETWARNRRVELTVVAAG</sequence>
<dbReference type="PROSITE" id="PS51257">
    <property type="entry name" value="PROKAR_LIPOPROTEIN"/>
    <property type="match status" value="1"/>
</dbReference>
<dbReference type="Proteomes" id="UP001203338">
    <property type="component" value="Unassembled WGS sequence"/>
</dbReference>
<dbReference type="PANTHER" id="PTHR30329">
    <property type="entry name" value="STATOR ELEMENT OF FLAGELLAR MOTOR COMPLEX"/>
    <property type="match status" value="1"/>
</dbReference>
<evidence type="ECO:0000256" key="5">
    <source>
        <dbReference type="SAM" id="SignalP"/>
    </source>
</evidence>
<dbReference type="Pfam" id="PF00691">
    <property type="entry name" value="OmpA"/>
    <property type="match status" value="1"/>
</dbReference>
<dbReference type="RefSeq" id="WP_249698109.1">
    <property type="nucleotide sequence ID" value="NZ_JAMFLX010000004.1"/>
</dbReference>
<evidence type="ECO:0000313" key="7">
    <source>
        <dbReference type="EMBL" id="MCL6269178.1"/>
    </source>
</evidence>
<dbReference type="CDD" id="cd07185">
    <property type="entry name" value="OmpA_C-like"/>
    <property type="match status" value="1"/>
</dbReference>
<evidence type="ECO:0000259" key="6">
    <source>
        <dbReference type="PROSITE" id="PS51123"/>
    </source>
</evidence>
<dbReference type="InterPro" id="IPR006665">
    <property type="entry name" value="OmpA-like"/>
</dbReference>
<dbReference type="EMBL" id="JAMFLX010000004">
    <property type="protein sequence ID" value="MCL6269178.1"/>
    <property type="molecule type" value="Genomic_DNA"/>
</dbReference>
<dbReference type="Gene3D" id="3.30.1330.60">
    <property type="entry name" value="OmpA-like domain"/>
    <property type="match status" value="1"/>
</dbReference>
<comment type="caution">
    <text evidence="7">The sequence shown here is derived from an EMBL/GenBank/DDBJ whole genome shotgun (WGS) entry which is preliminary data.</text>
</comment>
<dbReference type="InterPro" id="IPR036737">
    <property type="entry name" value="OmpA-like_sf"/>
</dbReference>
<evidence type="ECO:0000256" key="3">
    <source>
        <dbReference type="ARBA" id="ARBA00023237"/>
    </source>
</evidence>